<name>A0A8W8MN34_MAGGI</name>
<reference evidence="1" key="1">
    <citation type="submission" date="2022-08" db="UniProtKB">
        <authorList>
            <consortium name="EnsemblMetazoa"/>
        </authorList>
    </citation>
    <scope>IDENTIFICATION</scope>
    <source>
        <strain evidence="1">05x7-T-G4-1.051#20</strain>
    </source>
</reference>
<organism evidence="1 2">
    <name type="scientific">Magallana gigas</name>
    <name type="common">Pacific oyster</name>
    <name type="synonym">Crassostrea gigas</name>
    <dbReference type="NCBI Taxonomy" id="29159"/>
    <lineage>
        <taxon>Eukaryota</taxon>
        <taxon>Metazoa</taxon>
        <taxon>Spiralia</taxon>
        <taxon>Lophotrochozoa</taxon>
        <taxon>Mollusca</taxon>
        <taxon>Bivalvia</taxon>
        <taxon>Autobranchia</taxon>
        <taxon>Pteriomorphia</taxon>
        <taxon>Ostreida</taxon>
        <taxon>Ostreoidea</taxon>
        <taxon>Ostreidae</taxon>
        <taxon>Magallana</taxon>
    </lineage>
</organism>
<proteinExistence type="predicted"/>
<dbReference type="Proteomes" id="UP000005408">
    <property type="component" value="Unassembled WGS sequence"/>
</dbReference>
<keyword evidence="2" id="KW-1185">Reference proteome</keyword>
<evidence type="ECO:0000313" key="1">
    <source>
        <dbReference type="EnsemblMetazoa" id="G34241.1:cds"/>
    </source>
</evidence>
<evidence type="ECO:0000313" key="2">
    <source>
        <dbReference type="Proteomes" id="UP000005408"/>
    </source>
</evidence>
<protein>
    <submittedName>
        <fullName evidence="1">Uncharacterized protein</fullName>
    </submittedName>
</protein>
<dbReference type="EnsemblMetazoa" id="G34241.1">
    <property type="protein sequence ID" value="G34241.1:cds"/>
    <property type="gene ID" value="G34241"/>
</dbReference>
<sequence length="95" mass="10637">MDTMFDLTEEKNRIRTKFYSPKTYSMADASLLPNCMRLCLGPVQVKSIGETGVVSTGSRRREVQLAMEGRSGSRCWGAVHRTESSTNSDVTHQHL</sequence>
<accession>A0A8W8MN34</accession>
<dbReference type="AlphaFoldDB" id="A0A8W8MN34"/>